<proteinExistence type="inferred from homology"/>
<dbReference type="PANTHER" id="PTHR43584">
    <property type="entry name" value="NUCLEOTIDYL TRANSFERASE"/>
    <property type="match status" value="1"/>
</dbReference>
<evidence type="ECO:0000256" key="1">
    <source>
        <dbReference type="ARBA" id="ARBA00007707"/>
    </source>
</evidence>
<dbReference type="GO" id="GO:0019134">
    <property type="term" value="F:glucosamine-1-phosphate N-acetyltransferase activity"/>
    <property type="evidence" value="ECO:0007669"/>
    <property type="project" value="UniProtKB-EC"/>
</dbReference>
<comment type="similarity">
    <text evidence="2">In the N-terminal section; belongs to the N-acetylglucosamine-1-phosphate uridyltransferase family.</text>
</comment>
<organism evidence="10 11">
    <name type="scientific">candidate division WWE3 bacterium CG_4_9_14_0_2_um_filter_35_11</name>
    <dbReference type="NCBI Taxonomy" id="1975077"/>
    <lineage>
        <taxon>Bacteria</taxon>
        <taxon>Katanobacteria</taxon>
    </lineage>
</organism>
<accession>A0A2M8ELZ5</accession>
<dbReference type="Pfam" id="PF12804">
    <property type="entry name" value="NTP_transf_3"/>
    <property type="match status" value="1"/>
</dbReference>
<protein>
    <submittedName>
        <fullName evidence="10">Bifunctional UDP-N-acetylglucosamine diphosphorylase/glucosamine-1-phosphate N-acetyltransferase GlmU</fullName>
        <ecNumber evidence="10">2.3.1.157</ecNumber>
    </submittedName>
</protein>
<sequence length="212" mass="24463">MKNAVLILAAGKGNRMKVEIPKVLVTLHGKPLIKYLLDTIDSIFQKSDIHVVVGYKKDEVKSALLNEYNFIEQTEQLGTGHAVMCAKESSINKFDNILVLYGDMPFISKQTINEILIKHSEKMADLTMATISVDNFNSWQSCFYDFGRIVRDKNNNPIKIVEKKDATEEELKIKEVNPSYFCFKSEWLWEKITEIRQNNSQKEYYLTDLLSL</sequence>
<dbReference type="EMBL" id="PFSJ01000015">
    <property type="protein sequence ID" value="PJC23745.1"/>
    <property type="molecule type" value="Genomic_DNA"/>
</dbReference>
<dbReference type="Proteomes" id="UP000229756">
    <property type="component" value="Unassembled WGS sequence"/>
</dbReference>
<dbReference type="GO" id="GO:0003977">
    <property type="term" value="F:UDP-N-acetylglucosamine diphosphorylase activity"/>
    <property type="evidence" value="ECO:0007669"/>
    <property type="project" value="UniProtKB-EC"/>
</dbReference>
<dbReference type="InterPro" id="IPR029044">
    <property type="entry name" value="Nucleotide-diphossugar_trans"/>
</dbReference>
<keyword evidence="4" id="KW-0548">Nucleotidyltransferase</keyword>
<evidence type="ECO:0000256" key="6">
    <source>
        <dbReference type="ARBA" id="ARBA00048247"/>
    </source>
</evidence>
<keyword evidence="5 10" id="KW-0012">Acyltransferase</keyword>
<dbReference type="Gene3D" id="3.90.550.10">
    <property type="entry name" value="Spore Coat Polysaccharide Biosynthesis Protein SpsA, Chain A"/>
    <property type="match status" value="1"/>
</dbReference>
<evidence type="ECO:0000256" key="4">
    <source>
        <dbReference type="ARBA" id="ARBA00022695"/>
    </source>
</evidence>
<reference evidence="11" key="1">
    <citation type="submission" date="2017-09" db="EMBL/GenBank/DDBJ databases">
        <title>Depth-based differentiation of microbial function through sediment-hosted aquifers and enrichment of novel symbionts in the deep terrestrial subsurface.</title>
        <authorList>
            <person name="Probst A.J."/>
            <person name="Ladd B."/>
            <person name="Jarett J.K."/>
            <person name="Geller-Mcgrath D.E."/>
            <person name="Sieber C.M.K."/>
            <person name="Emerson J.B."/>
            <person name="Anantharaman K."/>
            <person name="Thomas B.C."/>
            <person name="Malmstrom R."/>
            <person name="Stieglmeier M."/>
            <person name="Klingl A."/>
            <person name="Woyke T."/>
            <person name="Ryan C.M."/>
            <person name="Banfield J.F."/>
        </authorList>
    </citation>
    <scope>NUCLEOTIDE SEQUENCE [LARGE SCALE GENOMIC DNA]</scope>
</reference>
<dbReference type="CDD" id="cd02540">
    <property type="entry name" value="GT2_GlmU_N_bac"/>
    <property type="match status" value="1"/>
</dbReference>
<comment type="catalytic activity">
    <reaction evidence="7">
        <text>N-acetyl-alpha-D-glucosamine 1-phosphate + UTP + H(+) = UDP-N-acetyl-alpha-D-glucosamine + diphosphate</text>
        <dbReference type="Rhea" id="RHEA:13509"/>
        <dbReference type="ChEBI" id="CHEBI:15378"/>
        <dbReference type="ChEBI" id="CHEBI:33019"/>
        <dbReference type="ChEBI" id="CHEBI:46398"/>
        <dbReference type="ChEBI" id="CHEBI:57705"/>
        <dbReference type="ChEBI" id="CHEBI:57776"/>
        <dbReference type="EC" id="2.7.7.23"/>
    </reaction>
</comment>
<comment type="function">
    <text evidence="8">Catalyzes the last two sequential reactions in the de novo biosynthetic pathway for UDP-N-acetylglucosamine (UDP-GlcNAc). The C-terminal domain catalyzes the transfer of acetyl group from acetyl coenzyme A to glucosamine-1-phosphate (GlcN-1-P) to produce N-acetylglucosamine-1-phosphate (GlcNAc-1-P), which is converted into UDP-GlcNAc by the transfer of uridine 5-monophosphate (from uridine 5-triphosphate), a reaction catalyzed by the N-terminal domain.</text>
</comment>
<feature type="non-terminal residue" evidence="10">
    <location>
        <position position="212"/>
    </location>
</feature>
<evidence type="ECO:0000259" key="9">
    <source>
        <dbReference type="Pfam" id="PF12804"/>
    </source>
</evidence>
<dbReference type="InterPro" id="IPR025877">
    <property type="entry name" value="MobA-like_NTP_Trfase"/>
</dbReference>
<comment type="catalytic activity">
    <reaction evidence="6">
        <text>alpha-D-glucosamine 1-phosphate + acetyl-CoA = N-acetyl-alpha-D-glucosamine 1-phosphate + CoA + H(+)</text>
        <dbReference type="Rhea" id="RHEA:13725"/>
        <dbReference type="ChEBI" id="CHEBI:15378"/>
        <dbReference type="ChEBI" id="CHEBI:57287"/>
        <dbReference type="ChEBI" id="CHEBI:57288"/>
        <dbReference type="ChEBI" id="CHEBI:57776"/>
        <dbReference type="ChEBI" id="CHEBI:58516"/>
        <dbReference type="EC" id="2.3.1.157"/>
    </reaction>
</comment>
<dbReference type="SUPFAM" id="SSF53448">
    <property type="entry name" value="Nucleotide-diphospho-sugar transferases"/>
    <property type="match status" value="1"/>
</dbReference>
<dbReference type="InterPro" id="IPR050065">
    <property type="entry name" value="GlmU-like"/>
</dbReference>
<evidence type="ECO:0000313" key="11">
    <source>
        <dbReference type="Proteomes" id="UP000229756"/>
    </source>
</evidence>
<evidence type="ECO:0000256" key="5">
    <source>
        <dbReference type="ARBA" id="ARBA00023315"/>
    </source>
</evidence>
<gene>
    <name evidence="10" type="primary">glmU</name>
    <name evidence="10" type="ORF">CO058_01980</name>
</gene>
<evidence type="ECO:0000256" key="3">
    <source>
        <dbReference type="ARBA" id="ARBA00022679"/>
    </source>
</evidence>
<evidence type="ECO:0000313" key="10">
    <source>
        <dbReference type="EMBL" id="PJC23745.1"/>
    </source>
</evidence>
<dbReference type="PANTHER" id="PTHR43584:SF3">
    <property type="entry name" value="BIFUNCTIONAL PROTEIN GLMU"/>
    <property type="match status" value="1"/>
</dbReference>
<dbReference type="AlphaFoldDB" id="A0A2M8ELZ5"/>
<keyword evidence="3 10" id="KW-0808">Transferase</keyword>
<evidence type="ECO:0000256" key="8">
    <source>
        <dbReference type="ARBA" id="ARBA00049628"/>
    </source>
</evidence>
<evidence type="ECO:0000256" key="2">
    <source>
        <dbReference type="ARBA" id="ARBA00007947"/>
    </source>
</evidence>
<comment type="caution">
    <text evidence="10">The sequence shown here is derived from an EMBL/GenBank/DDBJ whole genome shotgun (WGS) entry which is preliminary data.</text>
</comment>
<comment type="similarity">
    <text evidence="1">In the C-terminal section; belongs to the transferase hexapeptide repeat family.</text>
</comment>
<evidence type="ECO:0000256" key="7">
    <source>
        <dbReference type="ARBA" id="ARBA00048493"/>
    </source>
</evidence>
<name>A0A2M8ELZ5_UNCKA</name>
<dbReference type="EC" id="2.3.1.157" evidence="10"/>
<feature type="domain" description="MobA-like NTP transferase" evidence="9">
    <location>
        <begin position="5"/>
        <end position="131"/>
    </location>
</feature>